<dbReference type="Pfam" id="PF02311">
    <property type="entry name" value="AraC_binding"/>
    <property type="match status" value="1"/>
</dbReference>
<protein>
    <recommendedName>
        <fullName evidence="2">AraC-type arabinose-binding/dimerisation domain-containing protein</fullName>
    </recommendedName>
</protein>
<dbReference type="InParanoid" id="Q8TJ65"/>
<evidence type="ECO:0000313" key="3">
    <source>
        <dbReference type="EMBL" id="AAM07274.1"/>
    </source>
</evidence>
<evidence type="ECO:0000313" key="4">
    <source>
        <dbReference type="Proteomes" id="UP000002487"/>
    </source>
</evidence>
<organism evidence="3 4">
    <name type="scientific">Methanosarcina acetivorans (strain ATCC 35395 / DSM 2834 / JCM 12185 / C2A)</name>
    <dbReference type="NCBI Taxonomy" id="188937"/>
    <lineage>
        <taxon>Archaea</taxon>
        <taxon>Methanobacteriati</taxon>
        <taxon>Methanobacteriota</taxon>
        <taxon>Stenosarchaea group</taxon>
        <taxon>Methanomicrobia</taxon>
        <taxon>Methanosarcinales</taxon>
        <taxon>Methanosarcinaceae</taxon>
        <taxon>Methanosarcina</taxon>
    </lineage>
</organism>
<dbReference type="InterPro" id="IPR011051">
    <property type="entry name" value="RmlC_Cupin_sf"/>
</dbReference>
<dbReference type="PANTHER" id="PTHR37694">
    <property type="entry name" value="SLR8022 PROTEIN"/>
    <property type="match status" value="1"/>
</dbReference>
<dbReference type="EnsemblBacteria" id="AAM07274">
    <property type="protein sequence ID" value="AAM07274"/>
    <property type="gene ID" value="MA_3923"/>
</dbReference>
<keyword evidence="1" id="KW-0238">DNA-binding</keyword>
<keyword evidence="4" id="KW-1185">Reference proteome</keyword>
<feature type="domain" description="AraC-type arabinose-binding/dimerisation" evidence="2">
    <location>
        <begin position="35"/>
        <end position="143"/>
    </location>
</feature>
<dbReference type="Proteomes" id="UP000002487">
    <property type="component" value="Chromosome"/>
</dbReference>
<reference evidence="3 4" key="1">
    <citation type="journal article" date="2002" name="Genome Res.">
        <title>The genome of Methanosarcina acetivorans reveals extensive metabolic and physiological diversity.</title>
        <authorList>
            <person name="Galagan J.E."/>
            <person name="Nusbaum C."/>
            <person name="Roy A."/>
            <person name="Endrizzi M.G."/>
            <person name="Macdonald P."/>
            <person name="FitzHugh W."/>
            <person name="Calvo S."/>
            <person name="Engels R."/>
            <person name="Smirnov S."/>
            <person name="Atnoor D."/>
            <person name="Brown A."/>
            <person name="Allen N."/>
            <person name="Naylor J."/>
            <person name="Stange-Thomann N."/>
            <person name="DeArellano K."/>
            <person name="Johnson R."/>
            <person name="Linton L."/>
            <person name="McEwan P."/>
            <person name="McKernan K."/>
            <person name="Talamas J."/>
            <person name="Tirrell A."/>
            <person name="Ye W."/>
            <person name="Zimmer A."/>
            <person name="Barber R.D."/>
            <person name="Cann I."/>
            <person name="Graham D.E."/>
            <person name="Grahame D.A."/>
            <person name="Guss A."/>
            <person name="Hedderich R."/>
            <person name="Ingram-Smith C."/>
            <person name="Kuettner C.H."/>
            <person name="Krzycki J.A."/>
            <person name="Leigh J.A."/>
            <person name="Li W."/>
            <person name="Liu J."/>
            <person name="Mukhopadhyay B."/>
            <person name="Reeve J.N."/>
            <person name="Smith K."/>
            <person name="Springer T.A."/>
            <person name="Umayam L.A."/>
            <person name="White O."/>
            <person name="White R.H."/>
            <person name="de Macario E.C."/>
            <person name="Ferry J.G."/>
            <person name="Jarrell K.F."/>
            <person name="Jing H."/>
            <person name="Macario A.J.L."/>
            <person name="Paulsen I."/>
            <person name="Pritchett M."/>
            <person name="Sowers K.R."/>
            <person name="Swanson R.V."/>
            <person name="Zinder S.H."/>
            <person name="Lander E."/>
            <person name="Metcalf W.W."/>
            <person name="Birren B."/>
        </authorList>
    </citation>
    <scope>NUCLEOTIDE SEQUENCE [LARGE SCALE GENOMIC DNA]</scope>
    <source>
        <strain evidence="4">ATCC 35395 / DSM 2834 / JCM 12185 / C2A</strain>
    </source>
</reference>
<dbReference type="Gene3D" id="2.60.120.10">
    <property type="entry name" value="Jelly Rolls"/>
    <property type="match status" value="1"/>
</dbReference>
<dbReference type="KEGG" id="mac:MA_3923"/>
<dbReference type="HOGENOM" id="CLU_1639950_0_0_2"/>
<dbReference type="AlphaFoldDB" id="Q8TJ65"/>
<name>Q8TJ65_METAC</name>
<evidence type="ECO:0000256" key="1">
    <source>
        <dbReference type="ARBA" id="ARBA00023125"/>
    </source>
</evidence>
<dbReference type="EMBL" id="AE010299">
    <property type="protein sequence ID" value="AAM07274.1"/>
    <property type="molecule type" value="Genomic_DNA"/>
</dbReference>
<dbReference type="InterPro" id="IPR014710">
    <property type="entry name" value="RmlC-like_jellyroll"/>
</dbReference>
<dbReference type="GO" id="GO:0006355">
    <property type="term" value="P:regulation of DNA-templated transcription"/>
    <property type="evidence" value="ECO:0007669"/>
    <property type="project" value="InterPro"/>
</dbReference>
<evidence type="ECO:0000259" key="2">
    <source>
        <dbReference type="Pfam" id="PF02311"/>
    </source>
</evidence>
<dbReference type="GO" id="GO:0003677">
    <property type="term" value="F:DNA binding"/>
    <property type="evidence" value="ECO:0007669"/>
    <property type="project" value="UniProtKB-KW"/>
</dbReference>
<sequence>MKNMKKLTVLDSIENSPGVETLEGKIGPLISGNKGSAHYIVMYPDQYCEPHTHPTESIIYTAKGEWVLNSGEKRYHMKEGSLFFMPPNIETGYEVPFTNPVTLLIIKFEGESDPEEFMKYLEGLKGRLSENEQKGEIFKISSLPMNHPARLFSEKIKLIEN</sequence>
<dbReference type="InterPro" id="IPR003313">
    <property type="entry name" value="AraC-bd"/>
</dbReference>
<dbReference type="SUPFAM" id="SSF51182">
    <property type="entry name" value="RmlC-like cupins"/>
    <property type="match status" value="1"/>
</dbReference>
<accession>Q8TJ65</accession>
<gene>
    <name evidence="3" type="ordered locus">MA_3923</name>
</gene>
<dbReference type="PANTHER" id="PTHR37694:SF1">
    <property type="entry name" value="SLR8022 PROTEIN"/>
    <property type="match status" value="1"/>
</dbReference>
<dbReference type="STRING" id="188937.MA_3923"/>
<proteinExistence type="predicted"/>